<evidence type="ECO:0000313" key="3">
    <source>
        <dbReference type="Proteomes" id="UP000799766"/>
    </source>
</evidence>
<dbReference type="OrthoDB" id="189997at2759"/>
<proteinExistence type="predicted"/>
<accession>A0A6A6P447</accession>
<dbReference type="InterPro" id="IPR047801">
    <property type="entry name" value="Peptidase_C45"/>
</dbReference>
<keyword evidence="2" id="KW-0012">Acyltransferase</keyword>
<dbReference type="InterPro" id="IPR047794">
    <property type="entry name" value="C45_proenzyme-like"/>
</dbReference>
<reference evidence="2" key="1">
    <citation type="journal article" date="2020" name="Stud. Mycol.">
        <title>101 Dothideomycetes genomes: a test case for predicting lifestyles and emergence of pathogens.</title>
        <authorList>
            <person name="Haridas S."/>
            <person name="Albert R."/>
            <person name="Binder M."/>
            <person name="Bloem J."/>
            <person name="Labutti K."/>
            <person name="Salamov A."/>
            <person name="Andreopoulos B."/>
            <person name="Baker S."/>
            <person name="Barry K."/>
            <person name="Bills G."/>
            <person name="Bluhm B."/>
            <person name="Cannon C."/>
            <person name="Castanera R."/>
            <person name="Culley D."/>
            <person name="Daum C."/>
            <person name="Ezra D."/>
            <person name="Gonzalez J."/>
            <person name="Henrissat B."/>
            <person name="Kuo A."/>
            <person name="Liang C."/>
            <person name="Lipzen A."/>
            <person name="Lutzoni F."/>
            <person name="Magnuson J."/>
            <person name="Mondo S."/>
            <person name="Nolan M."/>
            <person name="Ohm R."/>
            <person name="Pangilinan J."/>
            <person name="Park H.-J."/>
            <person name="Ramirez L."/>
            <person name="Alfaro M."/>
            <person name="Sun H."/>
            <person name="Tritt A."/>
            <person name="Yoshinaga Y."/>
            <person name="Zwiers L.-H."/>
            <person name="Turgeon B."/>
            <person name="Goodwin S."/>
            <person name="Spatafora J."/>
            <person name="Crous P."/>
            <person name="Grigoriev I."/>
        </authorList>
    </citation>
    <scope>NUCLEOTIDE SEQUENCE</scope>
    <source>
        <strain evidence="2">ATCC 16933</strain>
    </source>
</reference>
<dbReference type="Proteomes" id="UP000799766">
    <property type="component" value="Unassembled WGS sequence"/>
</dbReference>
<evidence type="ECO:0000313" key="2">
    <source>
        <dbReference type="EMBL" id="KAF2458594.1"/>
    </source>
</evidence>
<dbReference type="Gene3D" id="3.60.60.10">
    <property type="entry name" value="Penicillin V Acylase, Chain A"/>
    <property type="match status" value="1"/>
</dbReference>
<dbReference type="NCBIfam" id="NF040521">
    <property type="entry name" value="C45_proenzyme"/>
    <property type="match status" value="1"/>
</dbReference>
<dbReference type="InterPro" id="IPR005079">
    <property type="entry name" value="Peptidase_C45_hydrolase"/>
</dbReference>
<protein>
    <submittedName>
        <fullName evidence="2">Acyl-coenzyme A:6-aminopenicillanic-acid-acyltransferase</fullName>
    </submittedName>
</protein>
<feature type="domain" description="Peptidase C45 hydrolase" evidence="1">
    <location>
        <begin position="108"/>
        <end position="343"/>
    </location>
</feature>
<evidence type="ECO:0000259" key="1">
    <source>
        <dbReference type="Pfam" id="PF03417"/>
    </source>
</evidence>
<dbReference type="Gene3D" id="1.10.10.2120">
    <property type="match status" value="1"/>
</dbReference>
<gene>
    <name evidence="2" type="ORF">BDY21DRAFT_410708</name>
</gene>
<dbReference type="Pfam" id="PF03417">
    <property type="entry name" value="AAT"/>
    <property type="match status" value="1"/>
</dbReference>
<keyword evidence="3" id="KW-1185">Reference proteome</keyword>
<dbReference type="GO" id="GO:0016746">
    <property type="term" value="F:acyltransferase activity"/>
    <property type="evidence" value="ECO:0007669"/>
    <property type="project" value="UniProtKB-KW"/>
</dbReference>
<organism evidence="2 3">
    <name type="scientific">Lineolata rhizophorae</name>
    <dbReference type="NCBI Taxonomy" id="578093"/>
    <lineage>
        <taxon>Eukaryota</taxon>
        <taxon>Fungi</taxon>
        <taxon>Dikarya</taxon>
        <taxon>Ascomycota</taxon>
        <taxon>Pezizomycotina</taxon>
        <taxon>Dothideomycetes</taxon>
        <taxon>Dothideomycetes incertae sedis</taxon>
        <taxon>Lineolatales</taxon>
        <taxon>Lineolataceae</taxon>
        <taxon>Lineolata</taxon>
    </lineage>
</organism>
<name>A0A6A6P447_9PEZI</name>
<dbReference type="AlphaFoldDB" id="A0A6A6P447"/>
<keyword evidence="2" id="KW-0808">Transferase</keyword>
<dbReference type="EMBL" id="MU001677">
    <property type="protein sequence ID" value="KAF2458594.1"/>
    <property type="molecule type" value="Genomic_DNA"/>
</dbReference>
<dbReference type="PANTHER" id="PTHR34180">
    <property type="entry name" value="PEPTIDASE C45"/>
    <property type="match status" value="1"/>
</dbReference>
<sequence length="355" mass="38704">MLEIFCRGTPFEIGRQHGQQARAAVRRSIRFYATLFEEKSGMDWAQVRQTALEFETIIRQKWPAYLQEMSGLAVGAGVALTDIVALNVRTEIAFGLFQDPDGCTALAWHTEHSSFLCQNWDWEPAQKANLLRLRIFRPPLPAIAMVTEAGIIGKIGLNSHGVAVTLNAIKAAGLSRTRLPCHLALRRALESTSADAATLALKAEGVAAACAITVADPARAAALECSAKDVVELGPDRRGAVLHTNHYVAPHAVGVRDARYLPDSGPRLERLGELCDRVVEKSGVESGREVVLTTERLKEVFRDEKGLPGAICRAADGQSQTETLFGIVMDLRGRKADVTVGRPVDPEEQFVMRFG</sequence>
<dbReference type="PANTHER" id="PTHR34180:SF1">
    <property type="entry name" value="BETA-ALANYL-DOPAMINE_CARCININE HYDROLASE"/>
    <property type="match status" value="1"/>
</dbReference>